<evidence type="ECO:0000313" key="2">
    <source>
        <dbReference type="EMBL" id="KAH0958345.1"/>
    </source>
</evidence>
<dbReference type="RefSeq" id="XP_044715858.1">
    <property type="nucleotide sequence ID" value="XM_044869116.1"/>
</dbReference>
<dbReference type="EMBL" id="JAIZPD010000016">
    <property type="protein sequence ID" value="KAH0958345.1"/>
    <property type="molecule type" value="Genomic_DNA"/>
</dbReference>
<dbReference type="InterPro" id="IPR052396">
    <property type="entry name" value="Meiotic_Drive_Suppr_Kinase"/>
</dbReference>
<dbReference type="Pfam" id="PF06293">
    <property type="entry name" value="Kdo"/>
    <property type="match status" value="1"/>
</dbReference>
<dbReference type="GeneID" id="68359774"/>
<dbReference type="OrthoDB" id="2156052at2759"/>
<dbReference type="Proteomes" id="UP000824596">
    <property type="component" value="Unassembled WGS sequence"/>
</dbReference>
<feature type="region of interest" description="Disordered" evidence="1">
    <location>
        <begin position="174"/>
        <end position="203"/>
    </location>
</feature>
<dbReference type="SUPFAM" id="SSF56112">
    <property type="entry name" value="Protein kinase-like (PK-like)"/>
    <property type="match status" value="1"/>
</dbReference>
<gene>
    <name evidence="2" type="ORF">HRG_10646</name>
</gene>
<organism evidence="2 3">
    <name type="scientific">Hirsutella rhossiliensis</name>
    <dbReference type="NCBI Taxonomy" id="111463"/>
    <lineage>
        <taxon>Eukaryota</taxon>
        <taxon>Fungi</taxon>
        <taxon>Dikarya</taxon>
        <taxon>Ascomycota</taxon>
        <taxon>Pezizomycotina</taxon>
        <taxon>Sordariomycetes</taxon>
        <taxon>Hypocreomycetidae</taxon>
        <taxon>Hypocreales</taxon>
        <taxon>Ophiocordycipitaceae</taxon>
        <taxon>Hirsutella</taxon>
    </lineage>
</organism>
<dbReference type="Gene3D" id="1.10.510.10">
    <property type="entry name" value="Transferase(Phosphotransferase) domain 1"/>
    <property type="match status" value="1"/>
</dbReference>
<comment type="caution">
    <text evidence="2">The sequence shown here is derived from an EMBL/GenBank/DDBJ whole genome shotgun (WGS) entry which is preliminary data.</text>
</comment>
<evidence type="ECO:0008006" key="4">
    <source>
        <dbReference type="Google" id="ProtNLM"/>
    </source>
</evidence>
<proteinExistence type="predicted"/>
<feature type="compositionally biased region" description="Low complexity" evidence="1">
    <location>
        <begin position="464"/>
        <end position="487"/>
    </location>
</feature>
<feature type="compositionally biased region" description="Low complexity" evidence="1">
    <location>
        <begin position="434"/>
        <end position="446"/>
    </location>
</feature>
<dbReference type="AlphaFoldDB" id="A0A9P8MNF2"/>
<dbReference type="PANTHER" id="PTHR37171">
    <property type="entry name" value="SERINE/THREONINE-PROTEIN KINASE YRZF-RELATED"/>
    <property type="match status" value="1"/>
</dbReference>
<feature type="compositionally biased region" description="Basic residues" evidence="1">
    <location>
        <begin position="405"/>
        <end position="415"/>
    </location>
</feature>
<dbReference type="InterPro" id="IPR011009">
    <property type="entry name" value="Kinase-like_dom_sf"/>
</dbReference>
<name>A0A9P8MNF2_9HYPO</name>
<feature type="region of interest" description="Disordered" evidence="1">
    <location>
        <begin position="395"/>
        <end position="497"/>
    </location>
</feature>
<sequence>MEEIEVLRRQLREEQSRREEAEELAASSRPQNLSQYLGACHSLQLAIDVVTKKSLTTQGDTTNPVGRIYPKRITPWDDFAARQQEIWTLLHASDSFVDKLTLPSLHQLQYVRSLLKPIRSELGLRDFERDVVENAVQKLVEGAHKDPLLRQSLGLAGTITFESHTNLASVEDGLSEPLQDLPPGSALVTPRPSRGPRRLARGKGGQADQFCIYRTGDGVEVPALAIEYKAPHKLTVDELITGLELEIQLDRDVINQDDQEGFDLSARRLAAAVVTQLFSYMIGKGIQYGYVCTGEAFVFLHIADDPSTVYCSVCVPNQDVADDYDDDGTRLQSTAVAQVLAFVLQALRTQQPPETWHDEAEMLGTWAIKFDDVLSKIPPSDRKCKTPRASPFKAQLWRGFDRSPVHTRSRTRARCKQQDSDGVGQPKDKDEHSPSSSTLKPSSGHRTAGGGGSASGRKQGGQRGKQQQKQQQVQQQHRQLQGQKQHQPSPPALKPSINTRPFCTSACLLGLAHGRPTDSKCPNAQDHGPAHISPPEFLQLVRHQLATDRGRDSDCTPLHLSGSRGSLFKVRLSSHGYTLVAKGVEGLDFACLQREQDIYDRLRPIQGKHIPVCLGTIDLVLPYYYNCGVYVHFMFLSWAGQPLHRSPEQLAKMDVDTAVGTIFKALHRLHVLHRDAEPRNMVYNAETGRLMVIDFERSEYLGRQPLGSVVANAQGCKRTCAGLEKPKQQRDDFARELASVVRSTARYVADLAREQQRALLRR</sequence>
<accession>A0A9P8MNF2</accession>
<evidence type="ECO:0000256" key="1">
    <source>
        <dbReference type="SAM" id="MobiDB-lite"/>
    </source>
</evidence>
<protein>
    <recommendedName>
        <fullName evidence="4">Protein kinase domain-containing protein</fullName>
    </recommendedName>
</protein>
<keyword evidence="3" id="KW-1185">Reference proteome</keyword>
<feature type="compositionally biased region" description="Gly residues" evidence="1">
    <location>
        <begin position="447"/>
        <end position="463"/>
    </location>
</feature>
<dbReference type="PANTHER" id="PTHR37171:SF1">
    <property type="entry name" value="SERINE_THREONINE-PROTEIN KINASE YRZF-RELATED"/>
    <property type="match status" value="1"/>
</dbReference>
<evidence type="ECO:0000313" key="3">
    <source>
        <dbReference type="Proteomes" id="UP000824596"/>
    </source>
</evidence>
<reference evidence="2" key="1">
    <citation type="submission" date="2021-09" db="EMBL/GenBank/DDBJ databases">
        <title>A high-quality genome of the endoparasitic fungus Hirsutella rhossiliensis with a comparison of Hirsutella genomes reveals transposable elements contributing to genome size variation.</title>
        <authorList>
            <person name="Lin R."/>
            <person name="Jiao Y."/>
            <person name="Sun X."/>
            <person name="Ling J."/>
            <person name="Xie B."/>
            <person name="Cheng X."/>
        </authorList>
    </citation>
    <scope>NUCLEOTIDE SEQUENCE</scope>
    <source>
        <strain evidence="2">HR02</strain>
    </source>
</reference>